<dbReference type="EMBL" id="CP126969">
    <property type="protein sequence ID" value="WIM66857.1"/>
    <property type="molecule type" value="Genomic_DNA"/>
</dbReference>
<dbReference type="InterPro" id="IPR029063">
    <property type="entry name" value="SAM-dependent_MTases_sf"/>
</dbReference>
<dbReference type="CDD" id="cd02440">
    <property type="entry name" value="AdoMet_MTases"/>
    <property type="match status" value="1"/>
</dbReference>
<keyword evidence="3 7" id="KW-0489">Methyltransferase</keyword>
<dbReference type="InterPro" id="IPR002052">
    <property type="entry name" value="DNA_methylase_N6_adenine_CS"/>
</dbReference>
<keyword evidence="1" id="KW-0963">Cytoplasm</keyword>
<dbReference type="GO" id="GO:0008168">
    <property type="term" value="F:methyltransferase activity"/>
    <property type="evidence" value="ECO:0007669"/>
    <property type="project" value="UniProtKB-KW"/>
</dbReference>
<feature type="domain" description="Methyltransferase small" evidence="5">
    <location>
        <begin position="159"/>
        <end position="320"/>
    </location>
</feature>
<evidence type="ECO:0000256" key="3">
    <source>
        <dbReference type="ARBA" id="ARBA00022603"/>
    </source>
</evidence>
<organism evidence="7 8">
    <name type="scientific">Corynebacterium breve</name>
    <dbReference type="NCBI Taxonomy" id="3049799"/>
    <lineage>
        <taxon>Bacteria</taxon>
        <taxon>Bacillati</taxon>
        <taxon>Actinomycetota</taxon>
        <taxon>Actinomycetes</taxon>
        <taxon>Mycobacteriales</taxon>
        <taxon>Corynebacteriaceae</taxon>
        <taxon>Corynebacterium</taxon>
    </lineage>
</organism>
<dbReference type="InterPro" id="IPR007848">
    <property type="entry name" value="Small_mtfrase_dom"/>
</dbReference>
<dbReference type="Gene3D" id="3.40.50.150">
    <property type="entry name" value="Vaccinia Virus protein VP39"/>
    <property type="match status" value="2"/>
</dbReference>
<dbReference type="GO" id="GO:0032259">
    <property type="term" value="P:methylation"/>
    <property type="evidence" value="ECO:0007669"/>
    <property type="project" value="UniProtKB-KW"/>
</dbReference>
<evidence type="ECO:0000313" key="7">
    <source>
        <dbReference type="EMBL" id="WIM66857.1"/>
    </source>
</evidence>
<sequence length="324" mass="34672">MRTLDQLILETAPQADTVVIADDPSGDLLAHTKAIRVVCISSDFTQCERALQAGVEVAGDRRLDQWLTGDGSCVVIGQMPKSLARLDYVARAVAGAGFDEATLVFGGNNKHLARSMNDVLEQSFEQVSASRGKGKFRCLVAARAKEVAYTPVESHGITAIGGVFSGAKEDLGGRFLGEVVVDKQEALGRVLDLGCGNGSVSKRILQAYPATEVVATDADADAVLSARGTLSPWGVAVTWDDAGAQLAGDFDTVLLNPPFHDGTTVDATLVEHLLDASHRLLKPGGQVFLVHNSHLRYRESVEKRFSQVRQAARNNKFTVLYAVK</sequence>
<evidence type="ECO:0000259" key="5">
    <source>
        <dbReference type="Pfam" id="PF05175"/>
    </source>
</evidence>
<dbReference type="PANTHER" id="PTHR47816:SF4">
    <property type="entry name" value="RIBOSOMAL RNA SMALL SUBUNIT METHYLTRANSFERASE C"/>
    <property type="match status" value="1"/>
</dbReference>
<dbReference type="RefSeq" id="WP_284823540.1">
    <property type="nucleotide sequence ID" value="NZ_CP126969.1"/>
</dbReference>
<dbReference type="SUPFAM" id="SSF53335">
    <property type="entry name" value="S-adenosyl-L-methionine-dependent methyltransferases"/>
    <property type="match status" value="1"/>
</dbReference>
<keyword evidence="2" id="KW-0698">rRNA processing</keyword>
<dbReference type="Proteomes" id="UP001225598">
    <property type="component" value="Chromosome"/>
</dbReference>
<reference evidence="7 8" key="1">
    <citation type="submission" date="2023-05" db="EMBL/GenBank/DDBJ databases">
        <title>Corynebacterium suedekumii sp. nov. and Corynebacterium breve sp. nov. isolated from raw cow's milk.</title>
        <authorList>
            <person name="Baer M.K."/>
            <person name="Mehl L."/>
            <person name="Hellmuth R."/>
            <person name="Marke G."/>
            <person name="Lipski A."/>
        </authorList>
    </citation>
    <scope>NUCLEOTIDE SEQUENCE [LARGE SCALE GENOMIC DNA]</scope>
    <source>
        <strain evidence="7 8">R4</strain>
    </source>
</reference>
<feature type="domain" description="RlmG N-terminal" evidence="6">
    <location>
        <begin position="8"/>
        <end position="141"/>
    </location>
</feature>
<name>A0ABY8VCL3_9CORY</name>
<evidence type="ECO:0000313" key="8">
    <source>
        <dbReference type="Proteomes" id="UP001225598"/>
    </source>
</evidence>
<proteinExistence type="predicted"/>
<dbReference type="PANTHER" id="PTHR47816">
    <property type="entry name" value="RIBOSOMAL RNA SMALL SUBUNIT METHYLTRANSFERASE C"/>
    <property type="match status" value="1"/>
</dbReference>
<evidence type="ECO:0000256" key="4">
    <source>
        <dbReference type="ARBA" id="ARBA00022679"/>
    </source>
</evidence>
<keyword evidence="4" id="KW-0808">Transferase</keyword>
<evidence type="ECO:0000256" key="2">
    <source>
        <dbReference type="ARBA" id="ARBA00022552"/>
    </source>
</evidence>
<evidence type="ECO:0000259" key="6">
    <source>
        <dbReference type="Pfam" id="PF26049"/>
    </source>
</evidence>
<dbReference type="PROSITE" id="PS00092">
    <property type="entry name" value="N6_MTASE"/>
    <property type="match status" value="1"/>
</dbReference>
<evidence type="ECO:0000256" key="1">
    <source>
        <dbReference type="ARBA" id="ARBA00022490"/>
    </source>
</evidence>
<gene>
    <name evidence="7" type="ORF">QP027_06875</name>
</gene>
<dbReference type="InterPro" id="IPR058679">
    <property type="entry name" value="RlmG_N"/>
</dbReference>
<protein>
    <submittedName>
        <fullName evidence="7">Methyltransferase</fullName>
    </submittedName>
</protein>
<accession>A0ABY8VCL3</accession>
<dbReference type="Pfam" id="PF26049">
    <property type="entry name" value="RLMG_N"/>
    <property type="match status" value="1"/>
</dbReference>
<dbReference type="Pfam" id="PF05175">
    <property type="entry name" value="MTS"/>
    <property type="match status" value="1"/>
</dbReference>
<dbReference type="InterPro" id="IPR046977">
    <property type="entry name" value="RsmC/RlmG"/>
</dbReference>
<keyword evidence="8" id="KW-1185">Reference proteome</keyword>